<organism evidence="1 2">
    <name type="scientific">Taxus chinensis</name>
    <name type="common">Chinese yew</name>
    <name type="synonym">Taxus wallichiana var. chinensis</name>
    <dbReference type="NCBI Taxonomy" id="29808"/>
    <lineage>
        <taxon>Eukaryota</taxon>
        <taxon>Viridiplantae</taxon>
        <taxon>Streptophyta</taxon>
        <taxon>Embryophyta</taxon>
        <taxon>Tracheophyta</taxon>
        <taxon>Spermatophyta</taxon>
        <taxon>Pinopsida</taxon>
        <taxon>Pinidae</taxon>
        <taxon>Conifers II</taxon>
        <taxon>Cupressales</taxon>
        <taxon>Taxaceae</taxon>
        <taxon>Taxus</taxon>
    </lineage>
</organism>
<dbReference type="Proteomes" id="UP000824469">
    <property type="component" value="Unassembled WGS sequence"/>
</dbReference>
<protein>
    <submittedName>
        <fullName evidence="1">Uncharacterized protein</fullName>
    </submittedName>
</protein>
<feature type="non-terminal residue" evidence="1">
    <location>
        <position position="1"/>
    </location>
</feature>
<feature type="non-terminal residue" evidence="1">
    <location>
        <position position="77"/>
    </location>
</feature>
<sequence length="77" mass="8759">CKMHITPQLISHFTGLSCKGDAILDDLQDEEAIKETIASQDYKKGSRYYDVTDISDPVMKMATHLISKLNGQERWTQ</sequence>
<proteinExistence type="predicted"/>
<name>A0AA38GB35_TAXCH</name>
<gene>
    <name evidence="1" type="ORF">KI387_021863</name>
</gene>
<dbReference type="AlphaFoldDB" id="A0AA38GB35"/>
<keyword evidence="2" id="KW-1185">Reference proteome</keyword>
<comment type="caution">
    <text evidence="1">The sequence shown here is derived from an EMBL/GenBank/DDBJ whole genome shotgun (WGS) entry which is preliminary data.</text>
</comment>
<evidence type="ECO:0000313" key="2">
    <source>
        <dbReference type="Proteomes" id="UP000824469"/>
    </source>
</evidence>
<dbReference type="EMBL" id="JAHRHJ020000004">
    <property type="protein sequence ID" value="KAH9320094.1"/>
    <property type="molecule type" value="Genomic_DNA"/>
</dbReference>
<reference evidence="1 2" key="1">
    <citation type="journal article" date="2021" name="Nat. Plants">
        <title>The Taxus genome provides insights into paclitaxel biosynthesis.</title>
        <authorList>
            <person name="Xiong X."/>
            <person name="Gou J."/>
            <person name="Liao Q."/>
            <person name="Li Y."/>
            <person name="Zhou Q."/>
            <person name="Bi G."/>
            <person name="Li C."/>
            <person name="Du R."/>
            <person name="Wang X."/>
            <person name="Sun T."/>
            <person name="Guo L."/>
            <person name="Liang H."/>
            <person name="Lu P."/>
            <person name="Wu Y."/>
            <person name="Zhang Z."/>
            <person name="Ro D.K."/>
            <person name="Shang Y."/>
            <person name="Huang S."/>
            <person name="Yan J."/>
        </authorList>
    </citation>
    <scope>NUCLEOTIDE SEQUENCE [LARGE SCALE GENOMIC DNA]</scope>
    <source>
        <strain evidence="1">Ta-2019</strain>
    </source>
</reference>
<accession>A0AA38GB35</accession>
<evidence type="ECO:0000313" key="1">
    <source>
        <dbReference type="EMBL" id="KAH9320094.1"/>
    </source>
</evidence>